<gene>
    <name evidence="2" type="ORF">TPAB3V08_LOCUS3709</name>
</gene>
<sequence length="148" mass="16588">MVLPHNNHSLVIVKRMLMELFWILNCHKQNVPYIIAAQILPCGGPVYFLVASRDQPGEKLIHCGELLQEAEADETKKSDCQQKHHVIKSGEIGGARASTGGRRRKRDGGYITERQTKGGSLQNIPQEVNAEFDHESSFSYCLRGKMLS</sequence>
<reference evidence="2" key="1">
    <citation type="submission" date="2021-03" db="EMBL/GenBank/DDBJ databases">
        <authorList>
            <person name="Tran Van P."/>
        </authorList>
    </citation>
    <scope>NUCLEOTIDE SEQUENCE</scope>
</reference>
<protein>
    <submittedName>
        <fullName evidence="2">Uncharacterized protein</fullName>
    </submittedName>
</protein>
<accession>A0ABN7NLK6</accession>
<proteinExistence type="predicted"/>
<comment type="caution">
    <text evidence="2">The sequence shown here is derived from an EMBL/GenBank/DDBJ whole genome shotgun (WGS) entry which is preliminary data.</text>
</comment>
<dbReference type="EMBL" id="CAJPIN010004259">
    <property type="protein sequence ID" value="CAG2056721.1"/>
    <property type="molecule type" value="Genomic_DNA"/>
</dbReference>
<organism evidence="2 3">
    <name type="scientific">Timema podura</name>
    <name type="common">Walking stick</name>
    <dbReference type="NCBI Taxonomy" id="61482"/>
    <lineage>
        <taxon>Eukaryota</taxon>
        <taxon>Metazoa</taxon>
        <taxon>Ecdysozoa</taxon>
        <taxon>Arthropoda</taxon>
        <taxon>Hexapoda</taxon>
        <taxon>Insecta</taxon>
        <taxon>Pterygota</taxon>
        <taxon>Neoptera</taxon>
        <taxon>Polyneoptera</taxon>
        <taxon>Phasmatodea</taxon>
        <taxon>Timematodea</taxon>
        <taxon>Timematoidea</taxon>
        <taxon>Timematidae</taxon>
        <taxon>Timema</taxon>
    </lineage>
</organism>
<evidence type="ECO:0000313" key="3">
    <source>
        <dbReference type="Proteomes" id="UP001153148"/>
    </source>
</evidence>
<evidence type="ECO:0000313" key="2">
    <source>
        <dbReference type="EMBL" id="CAG2056721.1"/>
    </source>
</evidence>
<feature type="region of interest" description="Disordered" evidence="1">
    <location>
        <begin position="91"/>
        <end position="118"/>
    </location>
</feature>
<name>A0ABN7NLK6_TIMPD</name>
<dbReference type="Proteomes" id="UP001153148">
    <property type="component" value="Unassembled WGS sequence"/>
</dbReference>
<keyword evidence="3" id="KW-1185">Reference proteome</keyword>
<evidence type="ECO:0000256" key="1">
    <source>
        <dbReference type="SAM" id="MobiDB-lite"/>
    </source>
</evidence>